<dbReference type="InterPro" id="IPR058940">
    <property type="entry name" value="mS26_fungi"/>
</dbReference>
<dbReference type="EMBL" id="SWFS01000304">
    <property type="protein sequence ID" value="KAA8910721.1"/>
    <property type="molecule type" value="Genomic_DNA"/>
</dbReference>
<dbReference type="CDD" id="cd23703">
    <property type="entry name" value="mS26_PET12"/>
    <property type="match status" value="1"/>
</dbReference>
<gene>
    <name evidence="3" type="ORF">TRICI_004068</name>
</gene>
<evidence type="ECO:0000256" key="1">
    <source>
        <dbReference type="SAM" id="Coils"/>
    </source>
</evidence>
<feature type="compositionally biased region" description="Basic and acidic residues" evidence="2">
    <location>
        <begin position="57"/>
        <end position="88"/>
    </location>
</feature>
<feature type="region of interest" description="Disordered" evidence="2">
    <location>
        <begin position="40"/>
        <end position="88"/>
    </location>
</feature>
<feature type="compositionally biased region" description="Low complexity" evidence="2">
    <location>
        <begin position="44"/>
        <end position="53"/>
    </location>
</feature>
<reference evidence="3" key="1">
    <citation type="journal article" date="2019" name="G3 (Bethesda)">
        <title>Genome Assemblies of Two Rare Opportunistic Yeast Pathogens: Diutina rugosa (syn. Candida rugosa) and Trichomonascus ciferrii (syn. Candida ciferrii).</title>
        <authorList>
            <person name="Mixao V."/>
            <person name="Saus E."/>
            <person name="Hansen A.P."/>
            <person name="Lass-Florl C."/>
            <person name="Gabaldon T."/>
        </authorList>
    </citation>
    <scope>NUCLEOTIDE SEQUENCE</scope>
    <source>
        <strain evidence="3">CBS 4856</strain>
    </source>
</reference>
<feature type="coiled-coil region" evidence="1">
    <location>
        <begin position="170"/>
        <end position="197"/>
    </location>
</feature>
<evidence type="ECO:0000313" key="3">
    <source>
        <dbReference type="EMBL" id="KAA8910721.1"/>
    </source>
</evidence>
<keyword evidence="4" id="KW-1185">Reference proteome</keyword>
<evidence type="ECO:0000256" key="2">
    <source>
        <dbReference type="SAM" id="MobiDB-lite"/>
    </source>
</evidence>
<dbReference type="Proteomes" id="UP000761534">
    <property type="component" value="Unassembled WGS sequence"/>
</dbReference>
<sequence>MVKRTARFGYKSGILPKPRDILPKLKTSWEKEAEAKAKVGFADPEMVPKGVPMKPVPRKEKFAKERMAHSAREKKKDSDSGSDTAEWRRMSSAMRRKYFIDAHTTEERMNKKAIELREKKFQEAREARLRTDTHEQSEATRLTLPTIEALLDGPFVQHRTPQEAEELRLKRAANRKLHELKHQEQKAESVLELYQQAENFIVTEQQLTHALNREFAGSYKSMRPAHTISVLQQEVYGQSVRNAAQGNLARAMLGVTSNNKPGLPEVNEALQQQAEKWEQ</sequence>
<accession>A0A642V247</accession>
<comment type="caution">
    <text evidence="3">The sequence shown here is derived from an EMBL/GenBank/DDBJ whole genome shotgun (WGS) entry which is preliminary data.</text>
</comment>
<evidence type="ECO:0000313" key="4">
    <source>
        <dbReference type="Proteomes" id="UP000761534"/>
    </source>
</evidence>
<dbReference type="VEuPathDB" id="FungiDB:TRICI_004068"/>
<proteinExistence type="predicted"/>
<dbReference type="OrthoDB" id="5223508at2759"/>
<organism evidence="3 4">
    <name type="scientific">Trichomonascus ciferrii</name>
    <dbReference type="NCBI Taxonomy" id="44093"/>
    <lineage>
        <taxon>Eukaryota</taxon>
        <taxon>Fungi</taxon>
        <taxon>Dikarya</taxon>
        <taxon>Ascomycota</taxon>
        <taxon>Saccharomycotina</taxon>
        <taxon>Dipodascomycetes</taxon>
        <taxon>Dipodascales</taxon>
        <taxon>Trichomonascaceae</taxon>
        <taxon>Trichomonascus</taxon>
        <taxon>Trichomonascus ciferrii complex</taxon>
    </lineage>
</organism>
<dbReference type="AlphaFoldDB" id="A0A642V247"/>
<dbReference type="Pfam" id="PF26163">
    <property type="entry name" value="mS26"/>
    <property type="match status" value="1"/>
</dbReference>
<name>A0A642V247_9ASCO</name>
<keyword evidence="1" id="KW-0175">Coiled coil</keyword>
<protein>
    <submittedName>
        <fullName evidence="3">Uncharacterized protein</fullName>
    </submittedName>
</protein>